<comment type="subcellular location">
    <subcellularLocation>
        <location evidence="1 7">Cell membrane</location>
        <topology evidence="1 7">Multi-pass membrane protein</topology>
    </subcellularLocation>
</comment>
<proteinExistence type="inferred from homology"/>
<dbReference type="Gene3D" id="1.10.3720.10">
    <property type="entry name" value="MetI-like"/>
    <property type="match status" value="1"/>
</dbReference>
<dbReference type="AlphaFoldDB" id="A0A368P0X0"/>
<dbReference type="PANTHER" id="PTHR43163:SF6">
    <property type="entry name" value="DIPEPTIDE TRANSPORT SYSTEM PERMEASE PROTEIN DPPB-RELATED"/>
    <property type="match status" value="1"/>
</dbReference>
<evidence type="ECO:0000256" key="2">
    <source>
        <dbReference type="ARBA" id="ARBA00022448"/>
    </source>
</evidence>
<name>A0A368P0X0_AGRVI</name>
<dbReference type="CDD" id="cd06261">
    <property type="entry name" value="TM_PBP2"/>
    <property type="match status" value="1"/>
</dbReference>
<comment type="similarity">
    <text evidence="7">Belongs to the binding-protein-dependent transport system permease family.</text>
</comment>
<dbReference type="InterPro" id="IPR035906">
    <property type="entry name" value="MetI-like_sf"/>
</dbReference>
<keyword evidence="5 7" id="KW-1133">Transmembrane helix</keyword>
<keyword evidence="3" id="KW-1003">Cell membrane</keyword>
<dbReference type="Pfam" id="PF00528">
    <property type="entry name" value="BPD_transp_1"/>
    <property type="match status" value="1"/>
</dbReference>
<dbReference type="SUPFAM" id="SSF161098">
    <property type="entry name" value="MetI-like"/>
    <property type="match status" value="1"/>
</dbReference>
<accession>A0A368P0X0</accession>
<dbReference type="Proteomes" id="UP000436911">
    <property type="component" value="Unassembled WGS sequence"/>
</dbReference>
<evidence type="ECO:0000313" key="9">
    <source>
        <dbReference type="EMBL" id="KAA3530180.1"/>
    </source>
</evidence>
<dbReference type="GO" id="GO:0071916">
    <property type="term" value="F:dipeptide transmembrane transporter activity"/>
    <property type="evidence" value="ECO:0007669"/>
    <property type="project" value="TreeGrafter"/>
</dbReference>
<dbReference type="InterPro" id="IPR000515">
    <property type="entry name" value="MetI-like"/>
</dbReference>
<dbReference type="RefSeq" id="WP_114386233.1">
    <property type="nucleotide sequence ID" value="NZ_CP055266.1"/>
</dbReference>
<keyword evidence="6 7" id="KW-0472">Membrane</keyword>
<reference evidence="9 10" key="1">
    <citation type="submission" date="2018-08" db="EMBL/GenBank/DDBJ databases">
        <title>Genome sequencing of Agrobacterium vitis strain ICMP 10754.</title>
        <authorList>
            <person name="Visnovsky S.B."/>
            <person name="Pitman A.R."/>
        </authorList>
    </citation>
    <scope>NUCLEOTIDE SEQUENCE [LARGE SCALE GENOMIC DNA]</scope>
    <source>
        <strain evidence="9 10">ICMP 10754</strain>
    </source>
</reference>
<feature type="transmembrane region" description="Helical" evidence="7">
    <location>
        <begin position="168"/>
        <end position="190"/>
    </location>
</feature>
<feature type="domain" description="ABC transmembrane type-1" evidence="8">
    <location>
        <begin position="95"/>
        <end position="300"/>
    </location>
</feature>
<evidence type="ECO:0000256" key="4">
    <source>
        <dbReference type="ARBA" id="ARBA00022692"/>
    </source>
</evidence>
<dbReference type="OrthoDB" id="9778910at2"/>
<dbReference type="InterPro" id="IPR045621">
    <property type="entry name" value="BPD_transp_1_N"/>
</dbReference>
<evidence type="ECO:0000256" key="3">
    <source>
        <dbReference type="ARBA" id="ARBA00022475"/>
    </source>
</evidence>
<dbReference type="EMBL" id="QUSG01000002">
    <property type="protein sequence ID" value="KAA3530180.1"/>
    <property type="molecule type" value="Genomic_DNA"/>
</dbReference>
<evidence type="ECO:0000256" key="7">
    <source>
        <dbReference type="RuleBase" id="RU363032"/>
    </source>
</evidence>
<dbReference type="Pfam" id="PF19300">
    <property type="entry name" value="BPD_transp_1_N"/>
    <property type="match status" value="1"/>
</dbReference>
<dbReference type="PROSITE" id="PS50928">
    <property type="entry name" value="ABC_TM1"/>
    <property type="match status" value="1"/>
</dbReference>
<keyword evidence="4 7" id="KW-0812">Transmembrane</keyword>
<sequence length="316" mass="33660">MLALIFRRLGGLVLTLAAVSILIFVLMDVLPGDPAAVMLGTSASPDTLAALRHELGLDQPLAIRYLHWLAGALTGDLGQSYTYGVPVAGLIGERLTVTLPLAVMAILLSMAIAIPMGVASASRRNSGFDYAAGFLSQLFIAVPGFWVGLLLVLGFSISLGWMPAGGFAGWQAGFGPALLSLTLPAVALALPQAGVLTRVTRSAVLEVMNEDFVRTARAKGLTRRAALWRHAVPNALVPVMTILGLQFTFLIAGAILIENVFNLPGLGRLAYQALNQRDIIVMQDVVLFFAGLVIIMNFLVDLSYLMLDPRLRGRGK</sequence>
<evidence type="ECO:0000256" key="6">
    <source>
        <dbReference type="ARBA" id="ARBA00023136"/>
    </source>
</evidence>
<feature type="transmembrane region" description="Helical" evidence="7">
    <location>
        <begin position="285"/>
        <end position="307"/>
    </location>
</feature>
<evidence type="ECO:0000256" key="1">
    <source>
        <dbReference type="ARBA" id="ARBA00004651"/>
    </source>
</evidence>
<protein>
    <submittedName>
        <fullName evidence="9">ABC transporter permease subunit</fullName>
    </submittedName>
</protein>
<dbReference type="GeneID" id="60680774"/>
<organism evidence="9 10">
    <name type="scientific">Agrobacterium vitis</name>
    <name type="common">Rhizobium vitis</name>
    <dbReference type="NCBI Taxonomy" id="373"/>
    <lineage>
        <taxon>Bacteria</taxon>
        <taxon>Pseudomonadati</taxon>
        <taxon>Pseudomonadota</taxon>
        <taxon>Alphaproteobacteria</taxon>
        <taxon>Hyphomicrobiales</taxon>
        <taxon>Rhizobiaceae</taxon>
        <taxon>Rhizobium/Agrobacterium group</taxon>
        <taxon>Agrobacterium</taxon>
    </lineage>
</organism>
<dbReference type="GO" id="GO:0005886">
    <property type="term" value="C:plasma membrane"/>
    <property type="evidence" value="ECO:0007669"/>
    <property type="project" value="UniProtKB-SubCell"/>
</dbReference>
<gene>
    <name evidence="9" type="ORF">DXT89_05410</name>
</gene>
<evidence type="ECO:0000256" key="5">
    <source>
        <dbReference type="ARBA" id="ARBA00022989"/>
    </source>
</evidence>
<evidence type="ECO:0000259" key="8">
    <source>
        <dbReference type="PROSITE" id="PS50928"/>
    </source>
</evidence>
<feature type="transmembrane region" description="Helical" evidence="7">
    <location>
        <begin position="97"/>
        <end position="118"/>
    </location>
</feature>
<feature type="transmembrane region" description="Helical" evidence="7">
    <location>
        <begin position="231"/>
        <end position="257"/>
    </location>
</feature>
<keyword evidence="2 7" id="KW-0813">Transport</keyword>
<feature type="transmembrane region" description="Helical" evidence="7">
    <location>
        <begin position="138"/>
        <end position="162"/>
    </location>
</feature>
<evidence type="ECO:0000313" key="10">
    <source>
        <dbReference type="Proteomes" id="UP000436911"/>
    </source>
</evidence>
<comment type="caution">
    <text evidence="9">The sequence shown here is derived from an EMBL/GenBank/DDBJ whole genome shotgun (WGS) entry which is preliminary data.</text>
</comment>
<feature type="transmembrane region" description="Helical" evidence="7">
    <location>
        <begin position="12"/>
        <end position="30"/>
    </location>
</feature>
<dbReference type="PANTHER" id="PTHR43163">
    <property type="entry name" value="DIPEPTIDE TRANSPORT SYSTEM PERMEASE PROTEIN DPPB-RELATED"/>
    <property type="match status" value="1"/>
</dbReference>